<dbReference type="Pfam" id="PF00589">
    <property type="entry name" value="Phage_integrase"/>
    <property type="match status" value="1"/>
</dbReference>
<reference evidence="4 5" key="1">
    <citation type="submission" date="2020-11" db="EMBL/GenBank/DDBJ databases">
        <title>WGS of Herminiimonas contaminans strain Marseille-Q4544 isolated from planarians Schmidtea mediterranea.</title>
        <authorList>
            <person name="Kangale L."/>
        </authorList>
    </citation>
    <scope>NUCLEOTIDE SEQUENCE [LARGE SCALE GENOMIC DNA]</scope>
    <source>
        <strain evidence="4 5">Marseille-Q4544</strain>
    </source>
</reference>
<dbReference type="Proteomes" id="UP000657372">
    <property type="component" value="Unassembled WGS sequence"/>
</dbReference>
<keyword evidence="5" id="KW-1185">Reference proteome</keyword>
<evidence type="ECO:0000256" key="2">
    <source>
        <dbReference type="ARBA" id="ARBA00023172"/>
    </source>
</evidence>
<dbReference type="InterPro" id="IPR050090">
    <property type="entry name" value="Tyrosine_recombinase_XerCD"/>
</dbReference>
<gene>
    <name evidence="4" type="ORF">IXC47_09150</name>
</gene>
<dbReference type="CDD" id="cd00796">
    <property type="entry name" value="INT_Rci_Hp1_C"/>
    <property type="match status" value="1"/>
</dbReference>
<evidence type="ECO:0000256" key="1">
    <source>
        <dbReference type="ARBA" id="ARBA00022908"/>
    </source>
</evidence>
<dbReference type="InterPro" id="IPR011010">
    <property type="entry name" value="DNA_brk_join_enz"/>
</dbReference>
<feature type="domain" description="Tyr recombinase" evidence="3">
    <location>
        <begin position="174"/>
        <end position="327"/>
    </location>
</feature>
<proteinExistence type="predicted"/>
<dbReference type="SUPFAM" id="SSF56349">
    <property type="entry name" value="DNA breaking-rejoining enzymes"/>
    <property type="match status" value="1"/>
</dbReference>
<dbReference type="RefSeq" id="WP_195875393.1">
    <property type="nucleotide sequence ID" value="NZ_JADOEL010000005.1"/>
</dbReference>
<evidence type="ECO:0000259" key="3">
    <source>
        <dbReference type="PROSITE" id="PS51898"/>
    </source>
</evidence>
<accession>A0ABS0ESM8</accession>
<keyword evidence="2" id="KW-0233">DNA recombination</keyword>
<comment type="caution">
    <text evidence="4">The sequence shown here is derived from an EMBL/GenBank/DDBJ whole genome shotgun (WGS) entry which is preliminary data.</text>
</comment>
<evidence type="ECO:0000313" key="4">
    <source>
        <dbReference type="EMBL" id="MBF8177846.1"/>
    </source>
</evidence>
<dbReference type="EMBL" id="JADOEL010000005">
    <property type="protein sequence ID" value="MBF8177846.1"/>
    <property type="molecule type" value="Genomic_DNA"/>
</dbReference>
<sequence length="334" mass="38222">MPIETITKSGRKRYRWTFNRIIEGSGRIRQTKLLPAGTTAAEADALGRKWESEIYAIATGTRKAVVTIGECVRKHVADVNAEWKDREKRVRILEKWRSEYDDQDATDLHEWSKSFVGYLRANKARSGLNKRPLTDGSIRNILAYIRAAIKYAYKVGLIEEDHTGRMTIPPVSNERTHYPQRKEMLRIARKCRDRQVRAAIRIAFYSGMRREEILIAKATKKGYVLDAKQTKNGKPRIVPIHRKIAVLARRIRFTIDGDRFSGEWERARALAGYPETRFHDLRHGAASEMLNSGVPLVVVGSVLGHLSMVSTKRYSHLLTDQLEEAVSKIGTRQK</sequence>
<dbReference type="PROSITE" id="PS51898">
    <property type="entry name" value="TYR_RECOMBINASE"/>
    <property type="match status" value="1"/>
</dbReference>
<dbReference type="InterPro" id="IPR002104">
    <property type="entry name" value="Integrase_catalytic"/>
</dbReference>
<organism evidence="4 5">
    <name type="scientific">Herminiimonas contaminans</name>
    <dbReference type="NCBI Taxonomy" id="1111140"/>
    <lineage>
        <taxon>Bacteria</taxon>
        <taxon>Pseudomonadati</taxon>
        <taxon>Pseudomonadota</taxon>
        <taxon>Betaproteobacteria</taxon>
        <taxon>Burkholderiales</taxon>
        <taxon>Oxalobacteraceae</taxon>
        <taxon>Herminiimonas</taxon>
    </lineage>
</organism>
<name>A0ABS0ESM8_9BURK</name>
<dbReference type="Gene3D" id="1.10.443.10">
    <property type="entry name" value="Intergrase catalytic core"/>
    <property type="match status" value="1"/>
</dbReference>
<evidence type="ECO:0000313" key="5">
    <source>
        <dbReference type="Proteomes" id="UP000657372"/>
    </source>
</evidence>
<protein>
    <submittedName>
        <fullName evidence="4">Site-specific integrase</fullName>
    </submittedName>
</protein>
<dbReference type="InterPro" id="IPR013762">
    <property type="entry name" value="Integrase-like_cat_sf"/>
</dbReference>
<dbReference type="PANTHER" id="PTHR30349:SF64">
    <property type="entry name" value="PROPHAGE INTEGRASE INTD-RELATED"/>
    <property type="match status" value="1"/>
</dbReference>
<dbReference type="PANTHER" id="PTHR30349">
    <property type="entry name" value="PHAGE INTEGRASE-RELATED"/>
    <property type="match status" value="1"/>
</dbReference>
<keyword evidence="1" id="KW-0229">DNA integration</keyword>